<accession>A0A8J3CAW3</accession>
<name>A0A8J3CAW3_9PSEU</name>
<reference evidence="1" key="1">
    <citation type="journal article" date="2014" name="Int. J. Syst. Evol. Microbiol.">
        <title>Complete genome sequence of Corynebacterium casei LMG S-19264T (=DSM 44701T), isolated from a smear-ripened cheese.</title>
        <authorList>
            <consortium name="US DOE Joint Genome Institute (JGI-PGF)"/>
            <person name="Walter F."/>
            <person name="Albersmeier A."/>
            <person name="Kalinowski J."/>
            <person name="Ruckert C."/>
        </authorList>
    </citation>
    <scope>NUCLEOTIDE SEQUENCE</scope>
    <source>
        <strain evidence="1">CGMCC 4.5737</strain>
    </source>
</reference>
<organism evidence="1 2">
    <name type="scientific">Longimycelium tulufanense</name>
    <dbReference type="NCBI Taxonomy" id="907463"/>
    <lineage>
        <taxon>Bacteria</taxon>
        <taxon>Bacillati</taxon>
        <taxon>Actinomycetota</taxon>
        <taxon>Actinomycetes</taxon>
        <taxon>Pseudonocardiales</taxon>
        <taxon>Pseudonocardiaceae</taxon>
        <taxon>Longimycelium</taxon>
    </lineage>
</organism>
<comment type="caution">
    <text evidence="1">The sequence shown here is derived from an EMBL/GenBank/DDBJ whole genome shotgun (WGS) entry which is preliminary data.</text>
</comment>
<evidence type="ECO:0000313" key="2">
    <source>
        <dbReference type="Proteomes" id="UP000637578"/>
    </source>
</evidence>
<protein>
    <recommendedName>
        <fullName evidence="3">Thiaminase-2/PQQC domain-containing protein</fullName>
    </recommendedName>
</protein>
<proteinExistence type="predicted"/>
<dbReference type="InterPro" id="IPR016084">
    <property type="entry name" value="Haem_Oase-like_multi-hlx"/>
</dbReference>
<evidence type="ECO:0008006" key="3">
    <source>
        <dbReference type="Google" id="ProtNLM"/>
    </source>
</evidence>
<dbReference type="EMBL" id="BMMK01000021">
    <property type="protein sequence ID" value="GGM67229.1"/>
    <property type="molecule type" value="Genomic_DNA"/>
</dbReference>
<keyword evidence="2" id="KW-1185">Reference proteome</keyword>
<evidence type="ECO:0000313" key="1">
    <source>
        <dbReference type="EMBL" id="GGM67229.1"/>
    </source>
</evidence>
<dbReference type="Gene3D" id="1.20.910.10">
    <property type="entry name" value="Heme oxygenase-like"/>
    <property type="match status" value="2"/>
</dbReference>
<dbReference type="SUPFAM" id="SSF48613">
    <property type="entry name" value="Heme oxygenase-like"/>
    <property type="match status" value="2"/>
</dbReference>
<dbReference type="AlphaFoldDB" id="A0A8J3CAW3"/>
<gene>
    <name evidence="1" type="ORF">GCM10012275_42190</name>
</gene>
<reference evidence="1" key="2">
    <citation type="submission" date="2020-09" db="EMBL/GenBank/DDBJ databases">
        <authorList>
            <person name="Sun Q."/>
            <person name="Zhou Y."/>
        </authorList>
    </citation>
    <scope>NUCLEOTIDE SEQUENCE</scope>
    <source>
        <strain evidence="1">CGMCC 4.5737</strain>
    </source>
</reference>
<sequence length="595" mass="65687">MLSEEYSLLVDNTEVALSAADDPRLAGTLARPINLGRADRCLPAAEVEAIVEAQYEACLEFIYGHPVWQRFRDAEGQEALYSYLLESRHYLAAAPFRMASGITDAFRPSELVRLQAHHVVEEADHDRFFENGLAELGCPRDLVREARPSPVTVEWIHLMRTVAAYGPLAAAICSGLLEFTAGDKAAVTGWHEHLVERGMLPAEAVRAIFEHVETDLGLGHGSNWRDAIHAAKVVPVAELADWLNAATLVAEMIVRWLDTFESGLAGDLVTTLPRLRLAGAARRYGGETDGLPVWPAEVYRSFAHGPLSEKPGVRRSLAVAYAFSGKVVDADSTGIAETAKNFVARAARDLDRGDSAEELEKIVDGWLTAIDGHQLWSELSQRTTFPLVYGWMVENYHYVAGIWQHAGAALSACPDPVVRAELVRHLTEEFDHGSMFRNGIETGRGDRYQDLPVAAMRPLPTTVAFLGTLRELSQRDWKGYVLALAFLQRSLGTSEHGLGERHEGFYRVLFGALPECMPVVAAMRQHDLEDTKLGHGDDSHELLTLLTDRYEVGPESVAAAAIVPQLAWSFLDGIWRHYRHGDAAVLQRVGWHVDG</sequence>
<dbReference type="Proteomes" id="UP000637578">
    <property type="component" value="Unassembled WGS sequence"/>
</dbReference>